<reference evidence="2" key="1">
    <citation type="submission" date="2018-08" db="EMBL/GenBank/DDBJ databases">
        <title>Draft genome sequence of azole-resistant Aspergillus thermomutatus (Neosartorya pseudofischeri) strain HMR AF 39, isolated from a human nasal aspirate.</title>
        <authorList>
            <person name="Parent-Michaud M."/>
            <person name="Dufresne P.J."/>
            <person name="Fournier E."/>
            <person name="Martineau C."/>
            <person name="Moreira S."/>
            <person name="Perkins V."/>
            <person name="De Repentigny L."/>
            <person name="Dufresne S.F."/>
        </authorList>
    </citation>
    <scope>NUCLEOTIDE SEQUENCE [LARGE SCALE GENOMIC DNA]</scope>
    <source>
        <strain evidence="2">HMR AF 39</strain>
    </source>
</reference>
<dbReference type="PANTHER" id="PTHR21310">
    <property type="entry name" value="AMINOGLYCOSIDE PHOSPHOTRANSFERASE-RELATED-RELATED"/>
    <property type="match status" value="1"/>
</dbReference>
<dbReference type="AlphaFoldDB" id="A0A397G4K9"/>
<feature type="domain" description="Aminoglycoside phosphotransferase" evidence="1">
    <location>
        <begin position="87"/>
        <end position="288"/>
    </location>
</feature>
<evidence type="ECO:0000259" key="1">
    <source>
        <dbReference type="Pfam" id="PF01636"/>
    </source>
</evidence>
<evidence type="ECO:0000313" key="2">
    <source>
        <dbReference type="EMBL" id="RHZ45971.1"/>
    </source>
</evidence>
<comment type="caution">
    <text evidence="2">The sequence shown here is derived from an EMBL/GenBank/DDBJ whole genome shotgun (WGS) entry which is preliminary data.</text>
</comment>
<dbReference type="InterPro" id="IPR051678">
    <property type="entry name" value="AGP_Transferase"/>
</dbReference>
<dbReference type="Proteomes" id="UP000215305">
    <property type="component" value="Unassembled WGS sequence"/>
</dbReference>
<dbReference type="InterPro" id="IPR002575">
    <property type="entry name" value="Aminoglycoside_PTrfase"/>
</dbReference>
<dbReference type="OrthoDB" id="8300194at2759"/>
<dbReference type="RefSeq" id="XP_026610939.1">
    <property type="nucleotide sequence ID" value="XM_026756726.1"/>
</dbReference>
<accession>A0A397G4K9</accession>
<dbReference type="Pfam" id="PF01636">
    <property type="entry name" value="APH"/>
    <property type="match status" value="1"/>
</dbReference>
<sequence>MAEEVSFDINNPSKRNVRQYVHDLLSSPSPINVRYAPSIEDQAPPIVTRQEIWNGRDLCPHRVSGCKILEIGESKILKMGLTVTMGEAEAMCLVRNSTSVPVPEVLNAYMIEDIGFILMRKIPGIPLEACWESLSEDSQQCILEQLRVYVHEWRRVEGTFFGSVDQGPCEDIIFKHPWGEKNHQYGPFQTRKAFNQGAVNALKNSRPGGQLVDEDDYRLAEEILASGENGQDERKILTHGDLHPTNIIINDGKVAGIIDWGAAGYSIAAREYFGLVWATPDSSWRRLASTILPSDEYDFWAKVNYSMTDYTGI</sequence>
<dbReference type="EMBL" id="NKHU02000268">
    <property type="protein sequence ID" value="RHZ45971.1"/>
    <property type="molecule type" value="Genomic_DNA"/>
</dbReference>
<dbReference type="InterPro" id="IPR011009">
    <property type="entry name" value="Kinase-like_dom_sf"/>
</dbReference>
<gene>
    <name evidence="2" type="ORF">CDV56_103107</name>
</gene>
<dbReference type="SUPFAM" id="SSF56112">
    <property type="entry name" value="Protein kinase-like (PK-like)"/>
    <property type="match status" value="1"/>
</dbReference>
<dbReference type="PANTHER" id="PTHR21310:SF15">
    <property type="entry name" value="AMINOGLYCOSIDE PHOSPHOTRANSFERASE DOMAIN-CONTAINING PROTEIN"/>
    <property type="match status" value="1"/>
</dbReference>
<name>A0A397G4K9_ASPTH</name>
<protein>
    <recommendedName>
        <fullName evidence="1">Aminoglycoside phosphotransferase domain-containing protein</fullName>
    </recommendedName>
</protein>
<dbReference type="STRING" id="41047.A0A397G4K9"/>
<evidence type="ECO:0000313" key="3">
    <source>
        <dbReference type="Proteomes" id="UP000215305"/>
    </source>
</evidence>
<organism evidence="2 3">
    <name type="scientific">Aspergillus thermomutatus</name>
    <name type="common">Neosartorya pseudofischeri</name>
    <dbReference type="NCBI Taxonomy" id="41047"/>
    <lineage>
        <taxon>Eukaryota</taxon>
        <taxon>Fungi</taxon>
        <taxon>Dikarya</taxon>
        <taxon>Ascomycota</taxon>
        <taxon>Pezizomycotina</taxon>
        <taxon>Eurotiomycetes</taxon>
        <taxon>Eurotiomycetidae</taxon>
        <taxon>Eurotiales</taxon>
        <taxon>Aspergillaceae</taxon>
        <taxon>Aspergillus</taxon>
        <taxon>Aspergillus subgen. Fumigati</taxon>
    </lineage>
</organism>
<keyword evidence="3" id="KW-1185">Reference proteome</keyword>
<dbReference type="Gene3D" id="3.90.1200.10">
    <property type="match status" value="1"/>
</dbReference>
<dbReference type="VEuPathDB" id="FungiDB:CDV56_103107"/>
<dbReference type="GeneID" id="38125081"/>
<proteinExistence type="predicted"/>